<accession>A0A328B6G0</accession>
<sequence>MNLRLAPCWRFVRFLSDTEGSKLIPQEFPAASLGESVTVQPLPPPAASTLDLIGRTPMVELSGFDTGPCRLFVKLENANPGGSIKDRIARSMIEAAEADGRLKPGGTLVEATAGNTGLGLAQVAVLKGYPLLLVVPDKMAREKIQHLRAMGVDVRITRSDVGKGHPEYYQDMAEALAAKIPGAVYINQFTNPANPLAHETTTAPEIWEQMEGDVDAVVVGVGSGGTLTGIGRYFARVSPRTAMVLADPTGSILAPLVETGQTVAAGSWVVEGIGEDFVPVNCDLSLVKKAYAIPDQESIATARQLLMKAGILGGSSSGTLLAAALRYCREQTEPKRVVTLVCDTGSKYLSKVYNDSWVAEQGLVDRPLHGDLRDLIARSQGEAVTVGPQDTLLTAYNRMRQADVSQLPVLDDGRLIGLIDESDLLEAVEDRRTEGRFTQAVSAAMTARLHTLQAHEPLDALLPIFERDEVAIVLDGREFLGLITRIDLINYLRRAA</sequence>
<feature type="domain" description="CBS" evidence="8">
    <location>
        <begin position="378"/>
        <end position="434"/>
    </location>
</feature>
<dbReference type="InterPro" id="IPR000644">
    <property type="entry name" value="CBS_dom"/>
</dbReference>
<reference evidence="10" key="1">
    <citation type="submission" date="2018-05" db="EMBL/GenBank/DDBJ databases">
        <authorList>
            <person name="Li X."/>
        </authorList>
    </citation>
    <scope>NUCLEOTIDE SEQUENCE [LARGE SCALE GENOMIC DNA]</scope>
    <source>
        <strain evidence="10">HKS-05</strain>
    </source>
</reference>
<dbReference type="CDD" id="cd01561">
    <property type="entry name" value="CBS_like"/>
    <property type="match status" value="1"/>
</dbReference>
<dbReference type="Pfam" id="PF00291">
    <property type="entry name" value="PALP"/>
    <property type="match status" value="1"/>
</dbReference>
<evidence type="ECO:0000256" key="6">
    <source>
        <dbReference type="ARBA" id="ARBA00079153"/>
    </source>
</evidence>
<keyword evidence="10" id="KW-1185">Reference proteome</keyword>
<dbReference type="SUPFAM" id="SSF53686">
    <property type="entry name" value="Tryptophan synthase beta subunit-like PLP-dependent enzymes"/>
    <property type="match status" value="1"/>
</dbReference>
<evidence type="ECO:0000313" key="9">
    <source>
        <dbReference type="EMBL" id="RAK61454.1"/>
    </source>
</evidence>
<dbReference type="Gene3D" id="3.40.50.1100">
    <property type="match status" value="2"/>
</dbReference>
<comment type="cofactor">
    <cofactor evidence="1">
        <name>pyridoxal 5'-phosphate</name>
        <dbReference type="ChEBI" id="CHEBI:597326"/>
    </cofactor>
</comment>
<dbReference type="InterPro" id="IPR001216">
    <property type="entry name" value="P-phosphate_BS"/>
</dbReference>
<dbReference type="InterPro" id="IPR046342">
    <property type="entry name" value="CBS_dom_sf"/>
</dbReference>
<dbReference type="EMBL" id="QFYP01000001">
    <property type="protein sequence ID" value="RAK61454.1"/>
    <property type="molecule type" value="Genomic_DNA"/>
</dbReference>
<dbReference type="InterPro" id="IPR046353">
    <property type="entry name" value="CBS_C"/>
</dbReference>
<dbReference type="CDD" id="cd04608">
    <property type="entry name" value="CBS_pair_CBS"/>
    <property type="match status" value="1"/>
</dbReference>
<evidence type="ECO:0000256" key="3">
    <source>
        <dbReference type="ARBA" id="ARBA00022898"/>
    </source>
</evidence>
<evidence type="ECO:0000313" key="10">
    <source>
        <dbReference type="Proteomes" id="UP000249842"/>
    </source>
</evidence>
<dbReference type="SUPFAM" id="SSF54631">
    <property type="entry name" value="CBS-domain pair"/>
    <property type="match status" value="1"/>
</dbReference>
<dbReference type="Proteomes" id="UP000249842">
    <property type="component" value="Unassembled WGS sequence"/>
</dbReference>
<comment type="similarity">
    <text evidence="2">Belongs to the cysteine synthase/cystathionine beta-synthase family.</text>
</comment>
<gene>
    <name evidence="9" type="ORF">DJ021_17410</name>
</gene>
<dbReference type="Pfam" id="PF00571">
    <property type="entry name" value="CBS"/>
    <property type="match status" value="2"/>
</dbReference>
<keyword evidence="7" id="KW-0129">CBS domain</keyword>
<evidence type="ECO:0000256" key="2">
    <source>
        <dbReference type="ARBA" id="ARBA00007103"/>
    </source>
</evidence>
<dbReference type="PROSITE" id="PS51371">
    <property type="entry name" value="CBS"/>
    <property type="match status" value="1"/>
</dbReference>
<comment type="caution">
    <text evidence="9">The sequence shown here is derived from an EMBL/GenBank/DDBJ whole genome shotgun (WGS) entry which is preliminary data.</text>
</comment>
<dbReference type="InterPro" id="IPR001926">
    <property type="entry name" value="TrpB-like_PALP"/>
</dbReference>
<dbReference type="FunFam" id="3.40.50.1100:FF:000003">
    <property type="entry name" value="Cystathionine beta-synthase"/>
    <property type="match status" value="1"/>
</dbReference>
<protein>
    <recommendedName>
        <fullName evidence="4">Cysteine synthase B</fullName>
    </recommendedName>
    <alternativeName>
        <fullName evidence="5">O-acetylserine (thiol)-lyase B</fullName>
    </alternativeName>
    <alternativeName>
        <fullName evidence="6">O-acetylserine sulfhydrylase B</fullName>
    </alternativeName>
</protein>
<dbReference type="PANTHER" id="PTHR10314">
    <property type="entry name" value="CYSTATHIONINE BETA-SYNTHASE"/>
    <property type="match status" value="1"/>
</dbReference>
<dbReference type="SMART" id="SM00116">
    <property type="entry name" value="CBS"/>
    <property type="match status" value="2"/>
</dbReference>
<dbReference type="InterPro" id="IPR050214">
    <property type="entry name" value="Cys_Synth/Cystath_Beta-Synth"/>
</dbReference>
<dbReference type="PROSITE" id="PS00901">
    <property type="entry name" value="CYS_SYNTHASE"/>
    <property type="match status" value="1"/>
</dbReference>
<dbReference type="FunFam" id="3.40.50.1100:FF:000118">
    <property type="entry name" value="Related to CYS4-cystathionine beta-synthase"/>
    <property type="match status" value="1"/>
</dbReference>
<evidence type="ECO:0000256" key="4">
    <source>
        <dbReference type="ARBA" id="ARBA00072081"/>
    </source>
</evidence>
<dbReference type="OrthoDB" id="9805733at2"/>
<dbReference type="GO" id="GO:0016765">
    <property type="term" value="F:transferase activity, transferring alkyl or aryl (other than methyl) groups"/>
    <property type="evidence" value="ECO:0007669"/>
    <property type="project" value="UniProtKB-ARBA"/>
</dbReference>
<evidence type="ECO:0000256" key="1">
    <source>
        <dbReference type="ARBA" id="ARBA00001933"/>
    </source>
</evidence>
<evidence type="ECO:0000256" key="5">
    <source>
        <dbReference type="ARBA" id="ARBA00078257"/>
    </source>
</evidence>
<proteinExistence type="inferred from homology"/>
<keyword evidence="3" id="KW-0663">Pyridoxal phosphate</keyword>
<dbReference type="AlphaFoldDB" id="A0A328B6G0"/>
<dbReference type="GO" id="GO:0006535">
    <property type="term" value="P:cysteine biosynthetic process from serine"/>
    <property type="evidence" value="ECO:0007669"/>
    <property type="project" value="InterPro"/>
</dbReference>
<dbReference type="Gene3D" id="3.10.580.10">
    <property type="entry name" value="CBS-domain"/>
    <property type="match status" value="1"/>
</dbReference>
<evidence type="ECO:0000256" key="7">
    <source>
        <dbReference type="PROSITE-ProRule" id="PRU00703"/>
    </source>
</evidence>
<evidence type="ECO:0000259" key="8">
    <source>
        <dbReference type="PROSITE" id="PS51371"/>
    </source>
</evidence>
<name>A0A328B6G0_9CAUL</name>
<dbReference type="InterPro" id="IPR036052">
    <property type="entry name" value="TrpB-like_PALP_sf"/>
</dbReference>
<organism evidence="9 10">
    <name type="scientific">Phenylobacterium hankyongense</name>
    <dbReference type="NCBI Taxonomy" id="1813876"/>
    <lineage>
        <taxon>Bacteria</taxon>
        <taxon>Pseudomonadati</taxon>
        <taxon>Pseudomonadota</taxon>
        <taxon>Alphaproteobacteria</taxon>
        <taxon>Caulobacterales</taxon>
        <taxon>Caulobacteraceae</taxon>
        <taxon>Phenylobacterium</taxon>
    </lineage>
</organism>